<keyword evidence="8" id="KW-1185">Reference proteome</keyword>
<comment type="subcellular location">
    <subcellularLocation>
        <location evidence="1">Secreted</location>
    </subcellularLocation>
</comment>
<comment type="similarity">
    <text evidence="2">Belongs to the PBP/GOBP family.</text>
</comment>
<dbReference type="PANTHER" id="PTHR11857:SF46">
    <property type="entry name" value="GENERAL ODORANT-BINDING PROTEIN 99A-RELATED"/>
    <property type="match status" value="1"/>
</dbReference>
<dbReference type="EMBL" id="WJQU01002624">
    <property type="protein sequence ID" value="KAJ6632647.1"/>
    <property type="molecule type" value="Genomic_DNA"/>
</dbReference>
<evidence type="ECO:0000256" key="6">
    <source>
        <dbReference type="SAM" id="SignalP"/>
    </source>
</evidence>
<dbReference type="SUPFAM" id="SSF47565">
    <property type="entry name" value="Insect pheromone/odorant-binding proteins"/>
    <property type="match status" value="1"/>
</dbReference>
<sequence>MKYFIFTVLLAAMVYTDHDHWQIQTAENLQSYREVCVAEHGITPEQIAKYKSWNFPDDDKTHSYINCIFKKMGLFDDATGFNVDHLVLQLGQNQNKDEVKAKIEKCAEKNENNDSPAVWTYRGMKCFIGENLPLVQTSLKKSS</sequence>
<accession>A0A9Q0MM66</accession>
<evidence type="ECO:0000256" key="3">
    <source>
        <dbReference type="ARBA" id="ARBA00022525"/>
    </source>
</evidence>
<feature type="chain" id="PRO_5040125087" evidence="6">
    <location>
        <begin position="17"/>
        <end position="143"/>
    </location>
</feature>
<gene>
    <name evidence="7" type="primary">Obp99a_1</name>
    <name evidence="7" type="ORF">Bhyg_16569</name>
</gene>
<keyword evidence="3" id="KW-0964">Secreted</keyword>
<keyword evidence="5" id="KW-1015">Disulfide bond</keyword>
<dbReference type="SMART" id="SM00708">
    <property type="entry name" value="PhBP"/>
    <property type="match status" value="1"/>
</dbReference>
<comment type="caution">
    <text evidence="7">The sequence shown here is derived from an EMBL/GenBank/DDBJ whole genome shotgun (WGS) entry which is preliminary data.</text>
</comment>
<dbReference type="Proteomes" id="UP001151699">
    <property type="component" value="Unassembled WGS sequence"/>
</dbReference>
<dbReference type="Gene3D" id="1.10.238.20">
    <property type="entry name" value="Pheromone/general odorant binding protein domain"/>
    <property type="match status" value="1"/>
</dbReference>
<proteinExistence type="inferred from homology"/>
<evidence type="ECO:0000313" key="8">
    <source>
        <dbReference type="Proteomes" id="UP001151699"/>
    </source>
</evidence>
<evidence type="ECO:0000256" key="2">
    <source>
        <dbReference type="ARBA" id="ARBA00008098"/>
    </source>
</evidence>
<reference evidence="7" key="1">
    <citation type="submission" date="2022-07" db="EMBL/GenBank/DDBJ databases">
        <authorList>
            <person name="Trinca V."/>
            <person name="Uliana J.V.C."/>
            <person name="Torres T.T."/>
            <person name="Ward R.J."/>
            <person name="Monesi N."/>
        </authorList>
    </citation>
    <scope>NUCLEOTIDE SEQUENCE</scope>
    <source>
        <strain evidence="7">HSMRA1968</strain>
        <tissue evidence="7">Whole embryos</tissue>
    </source>
</reference>
<dbReference type="Pfam" id="PF01395">
    <property type="entry name" value="PBP_GOBP"/>
    <property type="match status" value="1"/>
</dbReference>
<keyword evidence="4 6" id="KW-0732">Signal</keyword>
<dbReference type="InterPro" id="IPR006170">
    <property type="entry name" value="PBP/GOBP"/>
</dbReference>
<organism evidence="7 8">
    <name type="scientific">Pseudolycoriella hygida</name>
    <dbReference type="NCBI Taxonomy" id="35572"/>
    <lineage>
        <taxon>Eukaryota</taxon>
        <taxon>Metazoa</taxon>
        <taxon>Ecdysozoa</taxon>
        <taxon>Arthropoda</taxon>
        <taxon>Hexapoda</taxon>
        <taxon>Insecta</taxon>
        <taxon>Pterygota</taxon>
        <taxon>Neoptera</taxon>
        <taxon>Endopterygota</taxon>
        <taxon>Diptera</taxon>
        <taxon>Nematocera</taxon>
        <taxon>Sciaroidea</taxon>
        <taxon>Sciaridae</taxon>
        <taxon>Pseudolycoriella</taxon>
    </lineage>
</organism>
<dbReference type="PANTHER" id="PTHR11857">
    <property type="entry name" value="ODORANT BINDING PROTEIN-RELATED"/>
    <property type="match status" value="1"/>
</dbReference>
<dbReference type="OrthoDB" id="5978988at2759"/>
<evidence type="ECO:0000256" key="5">
    <source>
        <dbReference type="ARBA" id="ARBA00023157"/>
    </source>
</evidence>
<name>A0A9Q0MM66_9DIPT</name>
<dbReference type="AlphaFoldDB" id="A0A9Q0MM66"/>
<dbReference type="CDD" id="cd23992">
    <property type="entry name" value="PBP_GOBP"/>
    <property type="match status" value="1"/>
</dbReference>
<dbReference type="InterPro" id="IPR036728">
    <property type="entry name" value="PBP_GOBP_sf"/>
</dbReference>
<dbReference type="GO" id="GO:0007608">
    <property type="term" value="P:sensory perception of smell"/>
    <property type="evidence" value="ECO:0007669"/>
    <property type="project" value="TreeGrafter"/>
</dbReference>
<dbReference type="GO" id="GO:0005549">
    <property type="term" value="F:odorant binding"/>
    <property type="evidence" value="ECO:0007669"/>
    <property type="project" value="InterPro"/>
</dbReference>
<evidence type="ECO:0000256" key="1">
    <source>
        <dbReference type="ARBA" id="ARBA00004613"/>
    </source>
</evidence>
<dbReference type="GO" id="GO:0005615">
    <property type="term" value="C:extracellular space"/>
    <property type="evidence" value="ECO:0007669"/>
    <property type="project" value="TreeGrafter"/>
</dbReference>
<evidence type="ECO:0000313" key="7">
    <source>
        <dbReference type="EMBL" id="KAJ6632647.1"/>
    </source>
</evidence>
<evidence type="ECO:0000256" key="4">
    <source>
        <dbReference type="ARBA" id="ARBA00022729"/>
    </source>
</evidence>
<feature type="signal peptide" evidence="6">
    <location>
        <begin position="1"/>
        <end position="16"/>
    </location>
</feature>
<protein>
    <submittedName>
        <fullName evidence="7">General odorant-binding protein 99a</fullName>
    </submittedName>
</protein>